<evidence type="ECO:0000313" key="2">
    <source>
        <dbReference type="Proteomes" id="UP000814140"/>
    </source>
</evidence>
<dbReference type="EMBL" id="MU277273">
    <property type="protein sequence ID" value="KAI0056019.1"/>
    <property type="molecule type" value="Genomic_DNA"/>
</dbReference>
<reference evidence="1" key="1">
    <citation type="submission" date="2021-03" db="EMBL/GenBank/DDBJ databases">
        <authorList>
            <consortium name="DOE Joint Genome Institute"/>
            <person name="Ahrendt S."/>
            <person name="Looney B.P."/>
            <person name="Miyauchi S."/>
            <person name="Morin E."/>
            <person name="Drula E."/>
            <person name="Courty P.E."/>
            <person name="Chicoki N."/>
            <person name="Fauchery L."/>
            <person name="Kohler A."/>
            <person name="Kuo A."/>
            <person name="Labutti K."/>
            <person name="Pangilinan J."/>
            <person name="Lipzen A."/>
            <person name="Riley R."/>
            <person name="Andreopoulos W."/>
            <person name="He G."/>
            <person name="Johnson J."/>
            <person name="Barry K.W."/>
            <person name="Grigoriev I.V."/>
            <person name="Nagy L."/>
            <person name="Hibbett D."/>
            <person name="Henrissat B."/>
            <person name="Matheny P.B."/>
            <person name="Labbe J."/>
            <person name="Martin F."/>
        </authorList>
    </citation>
    <scope>NUCLEOTIDE SEQUENCE</scope>
    <source>
        <strain evidence="1">HHB10654</strain>
    </source>
</reference>
<reference evidence="1" key="2">
    <citation type="journal article" date="2022" name="New Phytol.">
        <title>Evolutionary transition to the ectomycorrhizal habit in the genomes of a hyperdiverse lineage of mushroom-forming fungi.</title>
        <authorList>
            <person name="Looney B."/>
            <person name="Miyauchi S."/>
            <person name="Morin E."/>
            <person name="Drula E."/>
            <person name="Courty P.E."/>
            <person name="Kohler A."/>
            <person name="Kuo A."/>
            <person name="LaButti K."/>
            <person name="Pangilinan J."/>
            <person name="Lipzen A."/>
            <person name="Riley R."/>
            <person name="Andreopoulos W."/>
            <person name="He G."/>
            <person name="Johnson J."/>
            <person name="Nolan M."/>
            <person name="Tritt A."/>
            <person name="Barry K.W."/>
            <person name="Grigoriev I.V."/>
            <person name="Nagy L.G."/>
            <person name="Hibbett D."/>
            <person name="Henrissat B."/>
            <person name="Matheny P.B."/>
            <person name="Labbe J."/>
            <person name="Martin F.M."/>
        </authorList>
    </citation>
    <scope>NUCLEOTIDE SEQUENCE</scope>
    <source>
        <strain evidence="1">HHB10654</strain>
    </source>
</reference>
<dbReference type="Proteomes" id="UP000814140">
    <property type="component" value="Unassembled WGS sequence"/>
</dbReference>
<protein>
    <submittedName>
        <fullName evidence="1">Alcohol dehydrogenase</fullName>
    </submittedName>
</protein>
<accession>A0ACB8SHI4</accession>
<proteinExistence type="predicted"/>
<comment type="caution">
    <text evidence="1">The sequence shown here is derived from an EMBL/GenBank/DDBJ whole genome shotgun (WGS) entry which is preliminary data.</text>
</comment>
<organism evidence="1 2">
    <name type="scientific">Artomyces pyxidatus</name>
    <dbReference type="NCBI Taxonomy" id="48021"/>
    <lineage>
        <taxon>Eukaryota</taxon>
        <taxon>Fungi</taxon>
        <taxon>Dikarya</taxon>
        <taxon>Basidiomycota</taxon>
        <taxon>Agaricomycotina</taxon>
        <taxon>Agaricomycetes</taxon>
        <taxon>Russulales</taxon>
        <taxon>Auriscalpiaceae</taxon>
        <taxon>Artomyces</taxon>
    </lineage>
</organism>
<gene>
    <name evidence="1" type="ORF">BV25DRAFT_1662295</name>
</gene>
<keyword evidence="2" id="KW-1185">Reference proteome</keyword>
<name>A0ACB8SHI4_9AGAM</name>
<sequence>MSGGVFRHRPNCLSTEKDIKAFPHAREFHTIFDPTIMSPITNARHVFKEIPQALPVPGKHTAHDTSKTIDLENVALRGGFLVKTIVLSIDPYMRLKLRDPSIKSYSVAYTLGEPLDGHGIAKVLRSENAAYKEGDYIYGIMPHEQYWVGTDPSQFSVVKNDLNLPWSVYVGVMGMPGQTAYVGWREFSHAKKGETVFITTAAGAVGSFVVQLAKVQGLKVIASSGSDDKVAYTRELGADVAFNYKNESTREVLEREGPIDIYWDNVGGEVLDLALEFANVHARFIECGMASSYNEAGETYRLKNLFHFISKQISLNGFIVYDLFGKHSDAFYDEVPRLIKERKLKYQECVTRGLESAPQGLRDVSDGSNTGKVIIAVADE</sequence>
<evidence type="ECO:0000313" key="1">
    <source>
        <dbReference type="EMBL" id="KAI0056019.1"/>
    </source>
</evidence>